<dbReference type="InterPro" id="IPR013324">
    <property type="entry name" value="RNA_pol_sigma_r3/r4-like"/>
</dbReference>
<gene>
    <name evidence="7" type="ORF">H9X83_01880</name>
</gene>
<keyword evidence="8" id="KW-1185">Reference proteome</keyword>
<comment type="similarity">
    <text evidence="1">Belongs to the sigma-70 factor family. ECF subfamily.</text>
</comment>
<sequence length="177" mass="20583">MGVEFMLVYLQMIDTPEEKSKFEQIYLEYKGLMFHVAYDILHNEQDAEDAVHQAFVKVAENIKKIGEPMCPKTHSYVVTIVENKAIDQYRKRQKHQTVELIDDIQGTEAHYEGNNDLTKCILKLPARYREMILLRYHHGYSVREIANIMDISLAAAIKLDQRAKNKLKKLCEEAGIL</sequence>
<keyword evidence="2" id="KW-0805">Transcription regulation</keyword>
<evidence type="ECO:0000259" key="5">
    <source>
        <dbReference type="Pfam" id="PF04542"/>
    </source>
</evidence>
<dbReference type="PANTHER" id="PTHR43133:SF60">
    <property type="entry name" value="RNA POLYMERASE SIGMA FACTOR SIGV"/>
    <property type="match status" value="1"/>
</dbReference>
<dbReference type="InterPro" id="IPR007627">
    <property type="entry name" value="RNA_pol_sigma70_r2"/>
</dbReference>
<comment type="caution">
    <text evidence="7">The sequence shown here is derived from an EMBL/GenBank/DDBJ whole genome shotgun (WGS) entry which is preliminary data.</text>
</comment>
<dbReference type="InterPro" id="IPR039425">
    <property type="entry name" value="RNA_pol_sigma-70-like"/>
</dbReference>
<evidence type="ECO:0000313" key="8">
    <source>
        <dbReference type="Proteomes" id="UP000729290"/>
    </source>
</evidence>
<reference evidence="7 8" key="1">
    <citation type="journal article" date="2021" name="Sci. Rep.">
        <title>The distribution of antibiotic resistance genes in chicken gut microbiota commensals.</title>
        <authorList>
            <person name="Juricova H."/>
            <person name="Matiasovicova J."/>
            <person name="Kubasova T."/>
            <person name="Cejkova D."/>
            <person name="Rychlik I."/>
        </authorList>
    </citation>
    <scope>NUCLEOTIDE SEQUENCE [LARGE SCALE GENOMIC DNA]</scope>
    <source>
        <strain evidence="7 8">An431b</strain>
    </source>
</reference>
<evidence type="ECO:0000256" key="1">
    <source>
        <dbReference type="ARBA" id="ARBA00010641"/>
    </source>
</evidence>
<dbReference type="Gene3D" id="1.10.1740.10">
    <property type="match status" value="1"/>
</dbReference>
<keyword evidence="4" id="KW-0804">Transcription</keyword>
<evidence type="ECO:0000313" key="7">
    <source>
        <dbReference type="EMBL" id="MBM6876909.1"/>
    </source>
</evidence>
<dbReference type="NCBIfam" id="TIGR02937">
    <property type="entry name" value="sigma70-ECF"/>
    <property type="match status" value="1"/>
</dbReference>
<dbReference type="Pfam" id="PF04542">
    <property type="entry name" value="Sigma70_r2"/>
    <property type="match status" value="1"/>
</dbReference>
<protein>
    <submittedName>
        <fullName evidence="7">Sigma-70 family RNA polymerase sigma factor</fullName>
    </submittedName>
</protein>
<accession>A0ABS2G659</accession>
<dbReference type="SUPFAM" id="SSF88946">
    <property type="entry name" value="Sigma2 domain of RNA polymerase sigma factors"/>
    <property type="match status" value="1"/>
</dbReference>
<feature type="domain" description="RNA polymerase sigma-70 region 2" evidence="5">
    <location>
        <begin position="26"/>
        <end position="94"/>
    </location>
</feature>
<dbReference type="Pfam" id="PF08281">
    <property type="entry name" value="Sigma70_r4_2"/>
    <property type="match status" value="1"/>
</dbReference>
<dbReference type="SUPFAM" id="SSF88659">
    <property type="entry name" value="Sigma3 and sigma4 domains of RNA polymerase sigma factors"/>
    <property type="match status" value="1"/>
</dbReference>
<evidence type="ECO:0000259" key="6">
    <source>
        <dbReference type="Pfam" id="PF08281"/>
    </source>
</evidence>
<dbReference type="InterPro" id="IPR013325">
    <property type="entry name" value="RNA_pol_sigma_r2"/>
</dbReference>
<dbReference type="PANTHER" id="PTHR43133">
    <property type="entry name" value="RNA POLYMERASE ECF-TYPE SIGMA FACTO"/>
    <property type="match status" value="1"/>
</dbReference>
<dbReference type="CDD" id="cd06171">
    <property type="entry name" value="Sigma70_r4"/>
    <property type="match status" value="1"/>
</dbReference>
<dbReference type="Proteomes" id="UP000729290">
    <property type="component" value="Unassembled WGS sequence"/>
</dbReference>
<evidence type="ECO:0000256" key="4">
    <source>
        <dbReference type="ARBA" id="ARBA00023163"/>
    </source>
</evidence>
<evidence type="ECO:0000256" key="3">
    <source>
        <dbReference type="ARBA" id="ARBA00023082"/>
    </source>
</evidence>
<keyword evidence="3" id="KW-0731">Sigma factor</keyword>
<proteinExistence type="inferred from homology"/>
<dbReference type="EMBL" id="JACSNV010000002">
    <property type="protein sequence ID" value="MBM6876909.1"/>
    <property type="molecule type" value="Genomic_DNA"/>
</dbReference>
<organism evidence="7 8">
    <name type="scientific">Anaerotignum lactatifermentans</name>
    <dbReference type="NCBI Taxonomy" id="160404"/>
    <lineage>
        <taxon>Bacteria</taxon>
        <taxon>Bacillati</taxon>
        <taxon>Bacillota</taxon>
        <taxon>Clostridia</taxon>
        <taxon>Lachnospirales</taxon>
        <taxon>Anaerotignaceae</taxon>
        <taxon>Anaerotignum</taxon>
    </lineage>
</organism>
<evidence type="ECO:0000256" key="2">
    <source>
        <dbReference type="ARBA" id="ARBA00023015"/>
    </source>
</evidence>
<dbReference type="InterPro" id="IPR014284">
    <property type="entry name" value="RNA_pol_sigma-70_dom"/>
</dbReference>
<feature type="domain" description="RNA polymerase sigma factor 70 region 4 type 2" evidence="6">
    <location>
        <begin position="116"/>
        <end position="167"/>
    </location>
</feature>
<dbReference type="InterPro" id="IPR013249">
    <property type="entry name" value="RNA_pol_sigma70_r4_t2"/>
</dbReference>
<name>A0ABS2G659_9FIRM</name>
<dbReference type="InterPro" id="IPR036388">
    <property type="entry name" value="WH-like_DNA-bd_sf"/>
</dbReference>
<dbReference type="Gene3D" id="1.10.10.10">
    <property type="entry name" value="Winged helix-like DNA-binding domain superfamily/Winged helix DNA-binding domain"/>
    <property type="match status" value="1"/>
</dbReference>